<evidence type="ECO:0000259" key="6">
    <source>
        <dbReference type="PROSITE" id="PS51192"/>
    </source>
</evidence>
<dbReference type="Gene3D" id="1.20.120.1080">
    <property type="match status" value="1"/>
</dbReference>
<dbReference type="PROSITE" id="PS51192">
    <property type="entry name" value="HELICASE_ATP_BIND_1"/>
    <property type="match status" value="1"/>
</dbReference>
<evidence type="ECO:0000256" key="1">
    <source>
        <dbReference type="ARBA" id="ARBA00022741"/>
    </source>
</evidence>
<dbReference type="InterPro" id="IPR011545">
    <property type="entry name" value="DEAD/DEAH_box_helicase_dom"/>
</dbReference>
<dbReference type="FunFam" id="3.40.50.300:FF:000895">
    <property type="entry name" value="probable ATP-dependent RNA helicase DHX37"/>
    <property type="match status" value="1"/>
</dbReference>
<dbReference type="SUPFAM" id="SSF52540">
    <property type="entry name" value="P-loop containing nucleoside triphosphate hydrolases"/>
    <property type="match status" value="1"/>
</dbReference>
<dbReference type="EMBL" id="KB299619">
    <property type="protein sequence ID" value="ELU07825.1"/>
    <property type="molecule type" value="Genomic_DNA"/>
</dbReference>
<evidence type="ECO:0000256" key="4">
    <source>
        <dbReference type="ARBA" id="ARBA00022840"/>
    </source>
</evidence>
<feature type="region of interest" description="Disordered" evidence="5">
    <location>
        <begin position="466"/>
        <end position="494"/>
    </location>
</feature>
<reference evidence="8 10" key="2">
    <citation type="journal article" date="2013" name="Nature">
        <title>Insights into bilaterian evolution from three spiralian genomes.</title>
        <authorList>
            <person name="Simakov O."/>
            <person name="Marletaz F."/>
            <person name="Cho S.J."/>
            <person name="Edsinger-Gonzales E."/>
            <person name="Havlak P."/>
            <person name="Hellsten U."/>
            <person name="Kuo D.H."/>
            <person name="Larsson T."/>
            <person name="Lv J."/>
            <person name="Arendt D."/>
            <person name="Savage R."/>
            <person name="Osoegawa K."/>
            <person name="de Jong P."/>
            <person name="Grimwood J."/>
            <person name="Chapman J.A."/>
            <person name="Shapiro H."/>
            <person name="Aerts A."/>
            <person name="Otillar R.P."/>
            <person name="Terry A.Y."/>
            <person name="Boore J.L."/>
            <person name="Grigoriev I.V."/>
            <person name="Lindberg D.R."/>
            <person name="Seaver E.C."/>
            <person name="Weisblat D.A."/>
            <person name="Putnam N.H."/>
            <person name="Rokhsar D.S."/>
        </authorList>
    </citation>
    <scope>NUCLEOTIDE SEQUENCE</scope>
    <source>
        <strain evidence="8 10">I ESC-2004</strain>
    </source>
</reference>
<accession>R7UNM0</accession>
<sequence>MRGRPLSKKKRKELEKVVQRKKKISQRGDILEALKSVQAKPEEMKLFTSTSDMQSRIEKRPLEEEPKEKDPLKISTVSGSNKRRKTEAVPAEDSDNTSDYSTDESDVEETTTNQEDVVETQEVENPQSLSTKTEKVEKEVPKPHPSDAPRVPTVNVPVERLPEVQEQRLKLPILAEEQIIMEAINENPVVVLCGETGSGKTTQVPQFLYEAGYALNGHQICVTEPRRVAAISMSKRVAYEMNLSQREVSYQIRYEGNLSADTKIKFMTDGVLLKEVQKDFLLSKYRVVIIDEAHERSIFSDILLGLLSRIVPLRHKRGNPLKLVIMSATLRVEDFTANAHLFKVTPPVIKVESRQFPVSIHFNKHTREDYLGEAYKKVCKIHRKLPDGGILVFVTGQQEVHTLCARLKKMFPSKNQDYGEFLSFVSRLFSDPSEGRKRRRKQSETEKVTLPKISLDSYSVLPADEEADSQLDTLDSDTEETMTGVDYDSDDDDDDVINSSDQPLYILPMFSLLPSNKQQLVFDPPPEGSRLCVISTNVSETSLTIPNIKYVVDTGKVKSKFYDKVTGVSAFRVTWTSAAAANQRAGRAGRTGPGHCYRLFSSAVFTDFEKFSPPEICQRPVDDLMLLMKDMSIDKVVNFPFPTPPDIEALKAAENLLIHLGALQPAKQKARSKETELHTVITPLGRAMASFPVAPRYGKMLSLGQQHKLLPYVVAMVAGLSVQEVFIEAERRGTEEGEMKHAKVKLQAMRKTWAGKGHSMQLGDLMVLLKAIGASEFEGLTPAFCEKYGLRFKAMVEIRKLRAQLTNTVNSVLADAEISVDPKMAPPTDLQAKLLQQIVLSGLADHVARKLPEPAKGTDDAKKLKYAYQSICLDDPVFIHPTSVLYKSDAEYIVYQSVEDASKLYMKGISAIQAEWLPIFAPSRCNFSKPLEHPAPRYQLSSGKVLCHSTSTCGPHGWQIPEVEMEFPVGVDRFKWFGRFLLEGIVCPQLEKFVPTLLTAPLTMVKSWAKLQPRTETFLKALMAAQVDSKASLMAKWQKDPNFLLKEYSEWVPRVQHLEVEAKWPPIS</sequence>
<dbReference type="Pfam" id="PF04408">
    <property type="entry name" value="WHD_HA2"/>
    <property type="match status" value="1"/>
</dbReference>
<feature type="domain" description="Helicase C-terminal" evidence="7">
    <location>
        <begin position="377"/>
        <end position="632"/>
    </location>
</feature>
<dbReference type="GO" id="GO:0016787">
    <property type="term" value="F:hydrolase activity"/>
    <property type="evidence" value="ECO:0007669"/>
    <property type="project" value="UniProtKB-KW"/>
</dbReference>
<dbReference type="InterPro" id="IPR056371">
    <property type="entry name" value="DHX37-like_C"/>
</dbReference>
<feature type="compositionally biased region" description="Basic and acidic residues" evidence="5">
    <location>
        <begin position="132"/>
        <end position="147"/>
    </location>
</feature>
<dbReference type="GO" id="GO:0004386">
    <property type="term" value="F:helicase activity"/>
    <property type="evidence" value="ECO:0007669"/>
    <property type="project" value="UniProtKB-KW"/>
</dbReference>
<dbReference type="InterPro" id="IPR001650">
    <property type="entry name" value="Helicase_C-like"/>
</dbReference>
<keyword evidence="1" id="KW-0547">Nucleotide-binding</keyword>
<dbReference type="OrthoDB" id="10025033at2759"/>
<dbReference type="GO" id="GO:0000462">
    <property type="term" value="P:maturation of SSU-rRNA from tricistronic rRNA transcript (SSU-rRNA, 5.8S rRNA, LSU-rRNA)"/>
    <property type="evidence" value="ECO:0007669"/>
    <property type="project" value="TreeGrafter"/>
</dbReference>
<dbReference type="InterPro" id="IPR007502">
    <property type="entry name" value="Helicase-assoc_dom"/>
</dbReference>
<dbReference type="FunCoup" id="R7UNM0">
    <property type="interactions" value="2300"/>
</dbReference>
<dbReference type="InterPro" id="IPR048333">
    <property type="entry name" value="HA2_WH"/>
</dbReference>
<reference evidence="10" key="1">
    <citation type="submission" date="2012-12" db="EMBL/GenBank/DDBJ databases">
        <authorList>
            <person name="Hellsten U."/>
            <person name="Grimwood J."/>
            <person name="Chapman J.A."/>
            <person name="Shapiro H."/>
            <person name="Aerts A."/>
            <person name="Otillar R.P."/>
            <person name="Terry A.Y."/>
            <person name="Boore J.L."/>
            <person name="Simakov O."/>
            <person name="Marletaz F."/>
            <person name="Cho S.-J."/>
            <person name="Edsinger-Gonzales E."/>
            <person name="Havlak P."/>
            <person name="Kuo D.-H."/>
            <person name="Larsson T."/>
            <person name="Lv J."/>
            <person name="Arendt D."/>
            <person name="Savage R."/>
            <person name="Osoegawa K."/>
            <person name="de Jong P."/>
            <person name="Lindberg D.R."/>
            <person name="Seaver E.C."/>
            <person name="Weisblat D.A."/>
            <person name="Putnam N.H."/>
            <person name="Grigoriev I.V."/>
            <person name="Rokhsar D.S."/>
        </authorList>
    </citation>
    <scope>NUCLEOTIDE SEQUENCE</scope>
    <source>
        <strain evidence="10">I ESC-2004</strain>
    </source>
</reference>
<dbReference type="SMART" id="SM00487">
    <property type="entry name" value="DEXDc"/>
    <property type="match status" value="1"/>
</dbReference>
<dbReference type="InterPro" id="IPR014001">
    <property type="entry name" value="Helicase_ATP-bd"/>
</dbReference>
<evidence type="ECO:0000313" key="8">
    <source>
        <dbReference type="EMBL" id="ELU07825.1"/>
    </source>
</evidence>
<dbReference type="PROSITE" id="PS51194">
    <property type="entry name" value="HELICASE_CTER"/>
    <property type="match status" value="1"/>
</dbReference>
<feature type="compositionally biased region" description="Basic and acidic residues" evidence="5">
    <location>
        <begin position="55"/>
        <end position="72"/>
    </location>
</feature>
<gene>
    <name evidence="8" type="ORF">CAPTEDRAFT_170843</name>
</gene>
<dbReference type="GO" id="GO:0003723">
    <property type="term" value="F:RNA binding"/>
    <property type="evidence" value="ECO:0007669"/>
    <property type="project" value="TreeGrafter"/>
</dbReference>
<dbReference type="Gene3D" id="3.40.50.300">
    <property type="entry name" value="P-loop containing nucleotide triphosphate hydrolases"/>
    <property type="match status" value="3"/>
</dbReference>
<feature type="compositionally biased region" description="Basic residues" evidence="5">
    <location>
        <begin position="1"/>
        <end position="11"/>
    </location>
</feature>
<dbReference type="PANTHER" id="PTHR18934">
    <property type="entry name" value="ATP-DEPENDENT RNA HELICASE"/>
    <property type="match status" value="1"/>
</dbReference>
<keyword evidence="3" id="KW-0347">Helicase</keyword>
<dbReference type="HOGENOM" id="CLU_001832_0_0_1"/>
<dbReference type="CDD" id="cd17982">
    <property type="entry name" value="DEXHc_DHX37"/>
    <property type="match status" value="1"/>
</dbReference>
<dbReference type="CDD" id="cd18791">
    <property type="entry name" value="SF2_C_RHA"/>
    <property type="match status" value="1"/>
</dbReference>
<dbReference type="InterPro" id="IPR027417">
    <property type="entry name" value="P-loop_NTPase"/>
</dbReference>
<keyword evidence="2" id="KW-0378">Hydrolase</keyword>
<evidence type="ECO:0000259" key="7">
    <source>
        <dbReference type="PROSITE" id="PS51194"/>
    </source>
</evidence>
<keyword evidence="4" id="KW-0067">ATP-binding</keyword>
<dbReference type="SMART" id="SM00490">
    <property type="entry name" value="HELICc"/>
    <property type="match status" value="1"/>
</dbReference>
<keyword evidence="10" id="KW-1185">Reference proteome</keyword>
<feature type="compositionally biased region" description="Acidic residues" evidence="5">
    <location>
        <begin position="466"/>
        <end position="480"/>
    </location>
</feature>
<dbReference type="Pfam" id="PF00270">
    <property type="entry name" value="DEAD"/>
    <property type="match status" value="1"/>
</dbReference>
<dbReference type="Pfam" id="PF21010">
    <property type="entry name" value="HA2_C"/>
    <property type="match status" value="1"/>
</dbReference>
<dbReference type="EMBL" id="AMQN01001119">
    <property type="status" value="NOT_ANNOTATED_CDS"/>
    <property type="molecule type" value="Genomic_DNA"/>
</dbReference>
<evidence type="ECO:0000313" key="9">
    <source>
        <dbReference type="EnsemblMetazoa" id="CapteP170843"/>
    </source>
</evidence>
<dbReference type="OMA" id="KYAYHCA"/>
<dbReference type="Pfam" id="PF00271">
    <property type="entry name" value="Helicase_C"/>
    <property type="match status" value="1"/>
</dbReference>
<dbReference type="EnsemblMetazoa" id="CapteT170843">
    <property type="protein sequence ID" value="CapteP170843"/>
    <property type="gene ID" value="CapteG170843"/>
</dbReference>
<name>R7UNM0_CAPTE</name>
<dbReference type="Pfam" id="PF07717">
    <property type="entry name" value="OB_NTP_bind"/>
    <property type="match status" value="1"/>
</dbReference>
<evidence type="ECO:0000256" key="2">
    <source>
        <dbReference type="ARBA" id="ARBA00022801"/>
    </source>
</evidence>
<feature type="region of interest" description="Disordered" evidence="5">
    <location>
        <begin position="1"/>
        <end position="23"/>
    </location>
</feature>
<proteinExistence type="predicted"/>
<feature type="domain" description="Helicase ATP-binding" evidence="6">
    <location>
        <begin position="181"/>
        <end position="348"/>
    </location>
</feature>
<evidence type="ECO:0008006" key="11">
    <source>
        <dbReference type="Google" id="ProtNLM"/>
    </source>
</evidence>
<organism evidence="8">
    <name type="scientific">Capitella teleta</name>
    <name type="common">Polychaete worm</name>
    <dbReference type="NCBI Taxonomy" id="283909"/>
    <lineage>
        <taxon>Eukaryota</taxon>
        <taxon>Metazoa</taxon>
        <taxon>Spiralia</taxon>
        <taxon>Lophotrochozoa</taxon>
        <taxon>Annelida</taxon>
        <taxon>Polychaeta</taxon>
        <taxon>Sedentaria</taxon>
        <taxon>Scolecida</taxon>
        <taxon>Capitellidae</taxon>
        <taxon>Capitella</taxon>
    </lineage>
</organism>
<dbReference type="PANTHER" id="PTHR18934:SF99">
    <property type="entry name" value="ATP-DEPENDENT RNA HELICASE DHX37-RELATED"/>
    <property type="match status" value="1"/>
</dbReference>
<protein>
    <recommendedName>
        <fullName evidence="11">RNA helicase</fullName>
    </recommendedName>
</protein>
<feature type="region of interest" description="Disordered" evidence="5">
    <location>
        <begin position="40"/>
        <end position="153"/>
    </location>
</feature>
<evidence type="ECO:0000256" key="5">
    <source>
        <dbReference type="SAM" id="MobiDB-lite"/>
    </source>
</evidence>
<dbReference type="Pfam" id="PF23362">
    <property type="entry name" value="DHX37_C"/>
    <property type="match status" value="1"/>
</dbReference>
<dbReference type="STRING" id="283909.R7UNM0"/>
<dbReference type="InterPro" id="IPR011709">
    <property type="entry name" value="DEAD-box_helicase_OB_fold"/>
</dbReference>
<dbReference type="AlphaFoldDB" id="R7UNM0"/>
<dbReference type="SMART" id="SM00847">
    <property type="entry name" value="HA2"/>
    <property type="match status" value="1"/>
</dbReference>
<evidence type="ECO:0000313" key="10">
    <source>
        <dbReference type="Proteomes" id="UP000014760"/>
    </source>
</evidence>
<dbReference type="GO" id="GO:0005524">
    <property type="term" value="F:ATP binding"/>
    <property type="evidence" value="ECO:0007669"/>
    <property type="project" value="UniProtKB-KW"/>
</dbReference>
<dbReference type="GO" id="GO:0005730">
    <property type="term" value="C:nucleolus"/>
    <property type="evidence" value="ECO:0007669"/>
    <property type="project" value="TreeGrafter"/>
</dbReference>
<reference evidence="9" key="3">
    <citation type="submission" date="2015-06" db="UniProtKB">
        <authorList>
            <consortium name="EnsemblMetazoa"/>
        </authorList>
    </citation>
    <scope>IDENTIFICATION</scope>
</reference>
<dbReference type="Proteomes" id="UP000014760">
    <property type="component" value="Unassembled WGS sequence"/>
</dbReference>
<evidence type="ECO:0000256" key="3">
    <source>
        <dbReference type="ARBA" id="ARBA00022806"/>
    </source>
</evidence>
<feature type="compositionally biased region" description="Acidic residues" evidence="5">
    <location>
        <begin position="90"/>
        <end position="109"/>
    </location>
</feature>